<evidence type="ECO:0000313" key="7">
    <source>
        <dbReference type="EMBL" id="PKU37768.1"/>
    </source>
</evidence>
<dbReference type="PANTHER" id="PTHR16983:SF1">
    <property type="entry name" value="PROSTATE STEM CELL ANTIGEN"/>
    <property type="match status" value="1"/>
</dbReference>
<dbReference type="Proteomes" id="UP000233556">
    <property type="component" value="Unassembled WGS sequence"/>
</dbReference>
<dbReference type="InterPro" id="IPR045860">
    <property type="entry name" value="Snake_toxin-like_sf"/>
</dbReference>
<dbReference type="InterPro" id="IPR051110">
    <property type="entry name" value="Ly-6/neurotoxin-like_GPI-ap"/>
</dbReference>
<name>A0A2I0TVC8_LIMLA</name>
<keyword evidence="3" id="KW-0732">Signal</keyword>
<evidence type="ECO:0000313" key="8">
    <source>
        <dbReference type="Proteomes" id="UP000233556"/>
    </source>
</evidence>
<dbReference type="SMART" id="SM00134">
    <property type="entry name" value="LU"/>
    <property type="match status" value="1"/>
</dbReference>
<evidence type="ECO:0000256" key="5">
    <source>
        <dbReference type="ARBA" id="ARBA00023180"/>
    </source>
</evidence>
<gene>
    <name evidence="7" type="ORF">llap_11930</name>
</gene>
<keyword evidence="4" id="KW-0472">Membrane</keyword>
<dbReference type="GO" id="GO:0030154">
    <property type="term" value="P:cell differentiation"/>
    <property type="evidence" value="ECO:0007669"/>
    <property type="project" value="UniProtKB-ARBA"/>
</dbReference>
<comment type="subcellular location">
    <subcellularLocation>
        <location evidence="1">Cell membrane</location>
    </subcellularLocation>
</comment>
<protein>
    <submittedName>
        <fullName evidence="7">Prostate stem cell antigen-like</fullName>
    </submittedName>
</protein>
<dbReference type="CDD" id="cd23573">
    <property type="entry name" value="TFP_LU_ECD_PSCA"/>
    <property type="match status" value="1"/>
</dbReference>
<dbReference type="Pfam" id="PF00087">
    <property type="entry name" value="Toxin_TOLIP"/>
    <property type="match status" value="1"/>
</dbReference>
<dbReference type="OrthoDB" id="5945173at2759"/>
<organism evidence="7 8">
    <name type="scientific">Limosa lapponica baueri</name>
    <dbReference type="NCBI Taxonomy" id="1758121"/>
    <lineage>
        <taxon>Eukaryota</taxon>
        <taxon>Metazoa</taxon>
        <taxon>Chordata</taxon>
        <taxon>Craniata</taxon>
        <taxon>Vertebrata</taxon>
        <taxon>Euteleostomi</taxon>
        <taxon>Archelosauria</taxon>
        <taxon>Archosauria</taxon>
        <taxon>Dinosauria</taxon>
        <taxon>Saurischia</taxon>
        <taxon>Theropoda</taxon>
        <taxon>Coelurosauria</taxon>
        <taxon>Aves</taxon>
        <taxon>Neognathae</taxon>
        <taxon>Neoaves</taxon>
        <taxon>Charadriiformes</taxon>
        <taxon>Scolopacidae</taxon>
        <taxon>Limosa</taxon>
    </lineage>
</organism>
<keyword evidence="8" id="KW-1185">Reference proteome</keyword>
<dbReference type="PANTHER" id="PTHR16983">
    <property type="entry name" value="UPAR/LY6 DOMAIN-CONTAINING PROTEIN"/>
    <property type="match status" value="1"/>
</dbReference>
<evidence type="ECO:0000259" key="6">
    <source>
        <dbReference type="SMART" id="SM00134"/>
    </source>
</evidence>
<dbReference type="FunFam" id="2.10.60.10:FF:000003">
    <property type="entry name" value="lymphocyte antigen 6E isoform X1"/>
    <property type="match status" value="1"/>
</dbReference>
<dbReference type="SUPFAM" id="SSF57302">
    <property type="entry name" value="Snake toxin-like"/>
    <property type="match status" value="1"/>
</dbReference>
<evidence type="ECO:0000256" key="3">
    <source>
        <dbReference type="ARBA" id="ARBA00022729"/>
    </source>
</evidence>
<feature type="domain" description="UPAR/Ly6" evidence="6">
    <location>
        <begin position="72"/>
        <end position="157"/>
    </location>
</feature>
<dbReference type="EMBL" id="KZ506996">
    <property type="protein sequence ID" value="PKU37768.1"/>
    <property type="molecule type" value="Genomic_DNA"/>
</dbReference>
<dbReference type="InterPro" id="IPR016054">
    <property type="entry name" value="LY6_UPA_recep-like"/>
</dbReference>
<dbReference type="Gene3D" id="2.10.60.10">
    <property type="entry name" value="CD59"/>
    <property type="match status" value="2"/>
</dbReference>
<evidence type="ECO:0000256" key="1">
    <source>
        <dbReference type="ARBA" id="ARBA00004236"/>
    </source>
</evidence>
<evidence type="ECO:0000256" key="2">
    <source>
        <dbReference type="ARBA" id="ARBA00022475"/>
    </source>
</evidence>
<keyword evidence="5" id="KW-0325">Glycoprotein</keyword>
<dbReference type="GO" id="GO:0005886">
    <property type="term" value="C:plasma membrane"/>
    <property type="evidence" value="ECO:0007669"/>
    <property type="project" value="UniProtKB-SubCell"/>
</dbReference>
<sequence>MYLLELIQREAKPVSSGLENVARKEREKALRVYKLPYEETTHIQHERGYPKMKALLVLLLGAVLCLDSGSSLRCYSCMTQLSNSNCQKELVCKDKEMCKTDVIRVAGLFNLISKGCDASCETVYQDFSVGNRNISCCDTDLCNVNAAGSLRSSYGIAAGIAASLLWPFLNNRLTPFFLDRGNEIQGYPFFGNITVTRSCEEECISYDGIGASKPKSCCYTDLCTDNTRTISGVGRSSSTLGLMAMSVGTLLRYAL</sequence>
<dbReference type="AlphaFoldDB" id="A0A2I0TVC8"/>
<evidence type="ECO:0000256" key="4">
    <source>
        <dbReference type="ARBA" id="ARBA00023136"/>
    </source>
</evidence>
<reference evidence="8" key="2">
    <citation type="submission" date="2017-12" db="EMBL/GenBank/DDBJ databases">
        <title>Genome sequence of the Bar-tailed Godwit (Limosa lapponica baueri).</title>
        <authorList>
            <person name="Lima N.C.B."/>
            <person name="Parody-Merino A.M."/>
            <person name="Battley P.F."/>
            <person name="Fidler A.E."/>
            <person name="Prosdocimi F."/>
        </authorList>
    </citation>
    <scope>NUCLEOTIDE SEQUENCE [LARGE SCALE GENOMIC DNA]</scope>
</reference>
<proteinExistence type="predicted"/>
<dbReference type="InterPro" id="IPR035076">
    <property type="entry name" value="Toxin/TOLIP"/>
</dbReference>
<accession>A0A2I0TVC8</accession>
<keyword evidence="2" id="KW-1003">Cell membrane</keyword>
<reference evidence="8" key="1">
    <citation type="submission" date="2017-11" db="EMBL/GenBank/DDBJ databases">
        <authorList>
            <person name="Lima N.C."/>
            <person name="Parody-Merino A.M."/>
            <person name="Battley P.F."/>
            <person name="Fidler A.E."/>
            <person name="Prosdocimi F."/>
        </authorList>
    </citation>
    <scope>NUCLEOTIDE SEQUENCE [LARGE SCALE GENOMIC DNA]</scope>
</reference>